<dbReference type="InterPro" id="IPR027417">
    <property type="entry name" value="P-loop_NTPase"/>
</dbReference>
<organism evidence="4 5">
    <name type="scientific">Didymodactylos carnosus</name>
    <dbReference type="NCBI Taxonomy" id="1234261"/>
    <lineage>
        <taxon>Eukaryota</taxon>
        <taxon>Metazoa</taxon>
        <taxon>Spiralia</taxon>
        <taxon>Gnathifera</taxon>
        <taxon>Rotifera</taxon>
        <taxon>Eurotatoria</taxon>
        <taxon>Bdelloidea</taxon>
        <taxon>Philodinida</taxon>
        <taxon>Philodinidae</taxon>
        <taxon>Didymodactylos</taxon>
    </lineage>
</organism>
<protein>
    <recommendedName>
        <fullName evidence="3">ATPase dynein-related AAA domain-containing protein</fullName>
    </recommendedName>
</protein>
<dbReference type="Gene3D" id="3.40.50.300">
    <property type="entry name" value="P-loop containing nucleotide triphosphate hydrolases"/>
    <property type="match status" value="1"/>
</dbReference>
<feature type="domain" description="ATPase dynein-related AAA" evidence="3">
    <location>
        <begin position="2"/>
        <end position="80"/>
    </location>
</feature>
<comment type="caution">
    <text evidence="4">The sequence shown here is derived from an EMBL/GenBank/DDBJ whole genome shotgun (WGS) entry which is preliminary data.</text>
</comment>
<evidence type="ECO:0000256" key="2">
    <source>
        <dbReference type="ARBA" id="ARBA00022840"/>
    </source>
</evidence>
<dbReference type="PANTHER" id="PTHR48103:SF2">
    <property type="entry name" value="MIDASIN"/>
    <property type="match status" value="1"/>
</dbReference>
<keyword evidence="1" id="KW-0547">Nucleotide-binding</keyword>
<dbReference type="InterPro" id="IPR011704">
    <property type="entry name" value="ATPase_dyneun-rel_AAA"/>
</dbReference>
<dbReference type="GO" id="GO:0005634">
    <property type="term" value="C:nucleus"/>
    <property type="evidence" value="ECO:0007669"/>
    <property type="project" value="TreeGrafter"/>
</dbReference>
<evidence type="ECO:0000259" key="3">
    <source>
        <dbReference type="Pfam" id="PF07728"/>
    </source>
</evidence>
<proteinExistence type="predicted"/>
<reference evidence="4" key="1">
    <citation type="submission" date="2021-02" db="EMBL/GenBank/DDBJ databases">
        <authorList>
            <person name="Nowell W R."/>
        </authorList>
    </citation>
    <scope>NUCLEOTIDE SEQUENCE</scope>
</reference>
<dbReference type="Proteomes" id="UP000682733">
    <property type="component" value="Unassembled WGS sequence"/>
</dbReference>
<dbReference type="SUPFAM" id="SSF52540">
    <property type="entry name" value="P-loop containing nucleoside triphosphate hydrolases"/>
    <property type="match status" value="1"/>
</dbReference>
<accession>A0A8S2VI11</accession>
<dbReference type="EMBL" id="CAJOBA010070177">
    <property type="protein sequence ID" value="CAF4386859.1"/>
    <property type="molecule type" value="Genomic_DNA"/>
</dbReference>
<name>A0A8S2VI11_9BILA</name>
<evidence type="ECO:0000313" key="5">
    <source>
        <dbReference type="Proteomes" id="UP000682733"/>
    </source>
</evidence>
<evidence type="ECO:0000256" key="1">
    <source>
        <dbReference type="ARBA" id="ARBA00022741"/>
    </source>
</evidence>
<feature type="non-terminal residue" evidence="4">
    <location>
        <position position="1"/>
    </location>
</feature>
<gene>
    <name evidence="4" type="ORF">TMI583_LOCUS42828</name>
</gene>
<dbReference type="AlphaFoldDB" id="A0A8S2VI11"/>
<dbReference type="GO" id="GO:0030687">
    <property type="term" value="C:preribosome, large subunit precursor"/>
    <property type="evidence" value="ECO:0007669"/>
    <property type="project" value="TreeGrafter"/>
</dbReference>
<dbReference type="PANTHER" id="PTHR48103">
    <property type="entry name" value="MIDASIN-RELATED"/>
    <property type="match status" value="1"/>
</dbReference>
<sequence length="520" mass="60510">QAMERGDWILLDNINCARGDVIERLNSLAEAEPTLTLYESATSQEYRRGNGIHKDFRLFVSANNNRKMANKLLSAWRNRCLVIRMQPLDNELTIDNVEQHDLAEIIKGELQGINSGQELVHTLLRVHASVKQLSDRKELQFIQSYQLSYETLKRSARILRTYVSNRHDPVFSLKPAIFRSYLDPILNKNGKHSLIKAFVQHLSNNELSKTSFATLPMLTSIMTNEDQQQSMTWYKSLENLHELIASIEECTIDIHLKIINHYMTDDLSTKQEFVYYGLCLLDYLQPLLKLKFKEENESENELYSQTSTIRLKILSNNDQQSTTYGFDLKKCLSETYRYLQSTKILLSLDNIEDSFDTLDSNVKKCYNKILEFVQQTSFTDAQYHLPKLQQLNNTIHQLTSLSKKLEFVCKLRSSNILDWSVTIQDYLNRLLITETYIKWVAFPCQPMAKKDLHILLQTQEFIRQHNQTNTDDDDNEFTSALKLINEQQSQKQIASVIENVFGRSLLFTSKLSIQYRTNNA</sequence>
<evidence type="ECO:0000313" key="4">
    <source>
        <dbReference type="EMBL" id="CAF4386859.1"/>
    </source>
</evidence>
<dbReference type="GO" id="GO:0000055">
    <property type="term" value="P:ribosomal large subunit export from nucleus"/>
    <property type="evidence" value="ECO:0007669"/>
    <property type="project" value="TreeGrafter"/>
</dbReference>
<dbReference type="GO" id="GO:0005524">
    <property type="term" value="F:ATP binding"/>
    <property type="evidence" value="ECO:0007669"/>
    <property type="project" value="UniProtKB-KW"/>
</dbReference>
<feature type="non-terminal residue" evidence="4">
    <location>
        <position position="520"/>
    </location>
</feature>
<dbReference type="Pfam" id="PF07728">
    <property type="entry name" value="AAA_5"/>
    <property type="match status" value="1"/>
</dbReference>
<dbReference type="GO" id="GO:0000027">
    <property type="term" value="P:ribosomal large subunit assembly"/>
    <property type="evidence" value="ECO:0007669"/>
    <property type="project" value="TreeGrafter"/>
</dbReference>
<keyword evidence="2" id="KW-0067">ATP-binding</keyword>
<dbReference type="GO" id="GO:0016887">
    <property type="term" value="F:ATP hydrolysis activity"/>
    <property type="evidence" value="ECO:0007669"/>
    <property type="project" value="InterPro"/>
</dbReference>